<keyword evidence="6" id="KW-1185">Reference proteome</keyword>
<comment type="caution">
    <text evidence="5">The sequence shown here is derived from an EMBL/GenBank/DDBJ whole genome shotgun (WGS) entry which is preliminary data.</text>
</comment>
<evidence type="ECO:0000313" key="5">
    <source>
        <dbReference type="EMBL" id="GFO28692.1"/>
    </source>
</evidence>
<dbReference type="Gene3D" id="3.40.50.1820">
    <property type="entry name" value="alpha/beta hydrolase"/>
    <property type="match status" value="2"/>
</dbReference>
<dbReference type="PANTHER" id="PTHR11559">
    <property type="entry name" value="CARBOXYLESTERASE"/>
    <property type="match status" value="1"/>
</dbReference>
<sequence length="594" mass="65242">MFSAALLLACLGTLVPRSLCAPTEPGVRYVTTSTKHGVIRGQSSDQDGMVINNYFGIPYARPPMGALRFQSPVPANPWSGVRDALLPSRRCVQTFRVITIPQKDDVYNFVRCLPRNGESVPRDSRGLFSYSAIRPEIPLGYAKHFDCIFTFVTSSPQSEDCLYINVHAPAGLSRSVPVMVWIHGGGYRTGHGAPYNGERLAAKGVVMVSFNYRLDALGFLSMENDLMPGNYGMLDQVAALKWVKDNIASFGGDPQRVTIFGESAGSTSVSLLLLSPLARGLFQGAIMESGVSLAPFAYAHPARAISPRLAAHFISTTVGCASPSRLATFQCLQTVDAARLINASRDLVDQGNNGNLLMTPRVDGPNGFLPDLPLRYTLLPLLTFSPPKALWIDLAALLPNLPLRLLARGQFEHVNTIRGYNENEMGMFLNFTLRGQSSTADTFKGEVVKLALDQFTVVDKDQMIQGEKYYLYQFAVRPQQSTQPDWITAIHADEIGFVFGFLKEFMDPVHQEAVNKMMTMWINFAKTGDPNGSDGMVSAGVAWKPFSNSSQNVLDIRESGLNLDQFNESYVTVNYYSFLQRIDTVLDPNSGVIG</sequence>
<dbReference type="InterPro" id="IPR050309">
    <property type="entry name" value="Type-B_Carboxylest/Lipase"/>
</dbReference>
<dbReference type="GO" id="GO:0016787">
    <property type="term" value="F:hydrolase activity"/>
    <property type="evidence" value="ECO:0007669"/>
    <property type="project" value="UniProtKB-KW"/>
</dbReference>
<dbReference type="AlphaFoldDB" id="A0AAV4CAX9"/>
<evidence type="ECO:0000256" key="3">
    <source>
        <dbReference type="RuleBase" id="RU361235"/>
    </source>
</evidence>
<name>A0AAV4CAX9_9GAST</name>
<dbReference type="InterPro" id="IPR002018">
    <property type="entry name" value="CarbesteraseB"/>
</dbReference>
<feature type="domain" description="Carboxylesterase type B" evidence="4">
    <location>
        <begin position="31"/>
        <end position="443"/>
    </location>
</feature>
<protein>
    <recommendedName>
        <fullName evidence="3">Carboxylic ester hydrolase</fullName>
        <ecNumber evidence="3">3.1.1.-</ecNumber>
    </recommendedName>
</protein>
<dbReference type="SUPFAM" id="SSF53474">
    <property type="entry name" value="alpha/beta-Hydrolases"/>
    <property type="match status" value="1"/>
</dbReference>
<evidence type="ECO:0000256" key="1">
    <source>
        <dbReference type="ARBA" id="ARBA00005964"/>
    </source>
</evidence>
<dbReference type="Pfam" id="PF00135">
    <property type="entry name" value="COesterase"/>
    <property type="match status" value="2"/>
</dbReference>
<keyword evidence="2 3" id="KW-0378">Hydrolase</keyword>
<organism evidence="5 6">
    <name type="scientific">Plakobranchus ocellatus</name>
    <dbReference type="NCBI Taxonomy" id="259542"/>
    <lineage>
        <taxon>Eukaryota</taxon>
        <taxon>Metazoa</taxon>
        <taxon>Spiralia</taxon>
        <taxon>Lophotrochozoa</taxon>
        <taxon>Mollusca</taxon>
        <taxon>Gastropoda</taxon>
        <taxon>Heterobranchia</taxon>
        <taxon>Euthyneura</taxon>
        <taxon>Panpulmonata</taxon>
        <taxon>Sacoglossa</taxon>
        <taxon>Placobranchoidea</taxon>
        <taxon>Plakobranchidae</taxon>
        <taxon>Plakobranchus</taxon>
    </lineage>
</organism>
<evidence type="ECO:0000256" key="2">
    <source>
        <dbReference type="ARBA" id="ARBA00022801"/>
    </source>
</evidence>
<dbReference type="PROSITE" id="PS00122">
    <property type="entry name" value="CARBOXYLESTERASE_B_1"/>
    <property type="match status" value="1"/>
</dbReference>
<dbReference type="InterPro" id="IPR029058">
    <property type="entry name" value="AB_hydrolase_fold"/>
</dbReference>
<dbReference type="Proteomes" id="UP000735302">
    <property type="component" value="Unassembled WGS sequence"/>
</dbReference>
<feature type="signal peptide" evidence="3">
    <location>
        <begin position="1"/>
        <end position="20"/>
    </location>
</feature>
<comment type="similarity">
    <text evidence="1 3">Belongs to the type-B carboxylesterase/lipase family.</text>
</comment>
<dbReference type="EC" id="3.1.1.-" evidence="3"/>
<accession>A0AAV4CAX9</accession>
<dbReference type="InterPro" id="IPR019826">
    <property type="entry name" value="Carboxylesterase_B_AS"/>
</dbReference>
<evidence type="ECO:0000259" key="4">
    <source>
        <dbReference type="Pfam" id="PF00135"/>
    </source>
</evidence>
<gene>
    <name evidence="5" type="ORF">PoB_005519700</name>
</gene>
<evidence type="ECO:0000313" key="6">
    <source>
        <dbReference type="Proteomes" id="UP000735302"/>
    </source>
</evidence>
<proteinExistence type="inferred from homology"/>
<dbReference type="EMBL" id="BLXT01006082">
    <property type="protein sequence ID" value="GFO28692.1"/>
    <property type="molecule type" value="Genomic_DNA"/>
</dbReference>
<reference evidence="5 6" key="1">
    <citation type="journal article" date="2021" name="Elife">
        <title>Chloroplast acquisition without the gene transfer in kleptoplastic sea slugs, Plakobranchus ocellatus.</title>
        <authorList>
            <person name="Maeda T."/>
            <person name="Takahashi S."/>
            <person name="Yoshida T."/>
            <person name="Shimamura S."/>
            <person name="Takaki Y."/>
            <person name="Nagai Y."/>
            <person name="Toyoda A."/>
            <person name="Suzuki Y."/>
            <person name="Arimoto A."/>
            <person name="Ishii H."/>
            <person name="Satoh N."/>
            <person name="Nishiyama T."/>
            <person name="Hasebe M."/>
            <person name="Maruyama T."/>
            <person name="Minagawa J."/>
            <person name="Obokata J."/>
            <person name="Shigenobu S."/>
        </authorList>
    </citation>
    <scope>NUCLEOTIDE SEQUENCE [LARGE SCALE GENOMIC DNA]</scope>
</reference>
<keyword evidence="3" id="KW-0732">Signal</keyword>
<feature type="domain" description="Carboxylesterase type B" evidence="4">
    <location>
        <begin position="464"/>
        <end position="561"/>
    </location>
</feature>
<feature type="chain" id="PRO_5043095402" description="Carboxylic ester hydrolase" evidence="3">
    <location>
        <begin position="21"/>
        <end position="594"/>
    </location>
</feature>